<organism evidence="1">
    <name type="scientific">Bracoviriform inaniti</name>
    <dbReference type="NCBI Taxonomy" id="36344"/>
    <lineage>
        <taxon>Viruses</taxon>
        <taxon>Viruses incertae sedis</taxon>
        <taxon>Polydnaviriformidae</taxon>
        <taxon>Bracoviriform</taxon>
    </lineage>
</organism>
<proteinExistence type="predicted"/>
<dbReference type="EMBL" id="AM850131">
    <property type="protein sequence ID" value="CAO98962.1"/>
    <property type="molecule type" value="Genomic_DNA"/>
</dbReference>
<sequence>MNDLKVYAVSPERLRTALEVVSEYISTIGIKFGLVICLAHETYKSSDPFLKFVNNFELLRRDAFLYRAARLADENLGSVFDPSSPDGLLLRLTRVQQKVNIITIEQFKLCLTNI</sequence>
<name>A8E0Z2_9VIRU</name>
<evidence type="ECO:0000313" key="1">
    <source>
        <dbReference type="EMBL" id="CAO98962.1"/>
    </source>
</evidence>
<reference evidence="1" key="2">
    <citation type="submission" date="2007-09" db="EMBL/GenBank/DDBJ databases">
        <authorList>
            <person name="Wetterwald C."/>
        </authorList>
    </citation>
    <scope>NUCLEOTIDE SEQUENCE</scope>
</reference>
<protein>
    <submittedName>
        <fullName evidence="1">15.8g3 protein</fullName>
    </submittedName>
</protein>
<accession>A8E0Z2</accession>
<dbReference type="KEGG" id="vg:40525928"/>
<dbReference type="RefSeq" id="YP_009665768.1">
    <property type="nucleotide sequence ID" value="NC_043267.1"/>
</dbReference>
<gene>
    <name evidence="1" type="primary">15.8g3</name>
</gene>
<dbReference type="GeneID" id="40525928"/>
<reference evidence="1" key="1">
    <citation type="submission" date="2007-08" db="EMBL/GenBank/DDBJ databases">
        <authorList>
            <person name="Lanzrein B."/>
        </authorList>
    </citation>
    <scope>NUCLEOTIDE SEQUENCE</scope>
</reference>